<proteinExistence type="predicted"/>
<sequence length="105" mass="11521">MALERSIPQVDLSEESQSERLARKSKEAPYVPIGLAGCVGAVLYGVYQFRNKGEMSTSVYLMKFRVVAQSMVVVTLGLGVGYSMIDKYLLPKFHSAASKKDQATV</sequence>
<evidence type="ECO:0000313" key="10">
    <source>
        <dbReference type="Proteomes" id="UP000789390"/>
    </source>
</evidence>
<evidence type="ECO:0000256" key="4">
    <source>
        <dbReference type="ARBA" id="ARBA00023128"/>
    </source>
</evidence>
<evidence type="ECO:0000313" key="9">
    <source>
        <dbReference type="EMBL" id="CAH0110503.1"/>
    </source>
</evidence>
<keyword evidence="2 7" id="KW-0812">Transmembrane</keyword>
<evidence type="ECO:0000256" key="1">
    <source>
        <dbReference type="ARBA" id="ARBA00004325"/>
    </source>
</evidence>
<feature type="transmembrane region" description="Helical" evidence="7">
    <location>
        <begin position="67"/>
        <end position="85"/>
    </location>
</feature>
<dbReference type="PROSITE" id="PS51503">
    <property type="entry name" value="HIG1"/>
    <property type="match status" value="1"/>
</dbReference>
<feature type="region of interest" description="Disordered" evidence="6">
    <location>
        <begin position="1"/>
        <end position="24"/>
    </location>
</feature>
<evidence type="ECO:0000256" key="7">
    <source>
        <dbReference type="SAM" id="Phobius"/>
    </source>
</evidence>
<keyword evidence="5 7" id="KW-0472">Membrane</keyword>
<comment type="subcellular location">
    <subcellularLocation>
        <location evidence="1">Mitochondrion membrane</location>
    </subcellularLocation>
</comment>
<keyword evidence="3 7" id="KW-1133">Transmembrane helix</keyword>
<evidence type="ECO:0000256" key="2">
    <source>
        <dbReference type="ARBA" id="ARBA00022692"/>
    </source>
</evidence>
<evidence type="ECO:0000256" key="5">
    <source>
        <dbReference type="ARBA" id="ARBA00023136"/>
    </source>
</evidence>
<dbReference type="InterPro" id="IPR007667">
    <property type="entry name" value="Hypoxia_induced_domain"/>
</dbReference>
<evidence type="ECO:0000256" key="6">
    <source>
        <dbReference type="SAM" id="MobiDB-lite"/>
    </source>
</evidence>
<accession>A0A8J2S4N9</accession>
<feature type="transmembrane region" description="Helical" evidence="7">
    <location>
        <begin position="28"/>
        <end position="47"/>
    </location>
</feature>
<dbReference type="Proteomes" id="UP000789390">
    <property type="component" value="Unassembled WGS sequence"/>
</dbReference>
<dbReference type="GO" id="GO:0031966">
    <property type="term" value="C:mitochondrial membrane"/>
    <property type="evidence" value="ECO:0007669"/>
    <property type="project" value="UniProtKB-SubCell"/>
</dbReference>
<dbReference type="InterPro" id="IPR050355">
    <property type="entry name" value="RCF1"/>
</dbReference>
<evidence type="ECO:0000259" key="8">
    <source>
        <dbReference type="PROSITE" id="PS51503"/>
    </source>
</evidence>
<reference evidence="9" key="1">
    <citation type="submission" date="2021-11" db="EMBL/GenBank/DDBJ databases">
        <authorList>
            <person name="Schell T."/>
        </authorList>
    </citation>
    <scope>NUCLEOTIDE SEQUENCE</scope>
    <source>
        <strain evidence="9">M5</strain>
    </source>
</reference>
<dbReference type="EMBL" id="CAKKLH010000303">
    <property type="protein sequence ID" value="CAH0110503.1"/>
    <property type="molecule type" value="Genomic_DNA"/>
</dbReference>
<protein>
    <recommendedName>
        <fullName evidence="8">HIG1 domain-containing protein</fullName>
    </recommendedName>
</protein>
<gene>
    <name evidence="9" type="ORF">DGAL_LOCUS14072</name>
</gene>
<organism evidence="9 10">
    <name type="scientific">Daphnia galeata</name>
    <dbReference type="NCBI Taxonomy" id="27404"/>
    <lineage>
        <taxon>Eukaryota</taxon>
        <taxon>Metazoa</taxon>
        <taxon>Ecdysozoa</taxon>
        <taxon>Arthropoda</taxon>
        <taxon>Crustacea</taxon>
        <taxon>Branchiopoda</taxon>
        <taxon>Diplostraca</taxon>
        <taxon>Cladocera</taxon>
        <taxon>Anomopoda</taxon>
        <taxon>Daphniidae</taxon>
        <taxon>Daphnia</taxon>
    </lineage>
</organism>
<dbReference type="PANTHER" id="PTHR12297:SF3">
    <property type="entry name" value="HIG1 DOMAIN FAMILY MEMBER 1A"/>
    <property type="match status" value="1"/>
</dbReference>
<dbReference type="GO" id="GO:0097250">
    <property type="term" value="P:mitochondrial respirasome assembly"/>
    <property type="evidence" value="ECO:0007669"/>
    <property type="project" value="TreeGrafter"/>
</dbReference>
<dbReference type="PANTHER" id="PTHR12297">
    <property type="entry name" value="HYPOXIA-INDUCBILE GENE 1 HIG1 -RELATED"/>
    <property type="match status" value="1"/>
</dbReference>
<comment type="caution">
    <text evidence="9">The sequence shown here is derived from an EMBL/GenBank/DDBJ whole genome shotgun (WGS) entry which is preliminary data.</text>
</comment>
<feature type="domain" description="HIG1" evidence="8">
    <location>
        <begin position="2"/>
        <end position="94"/>
    </location>
</feature>
<name>A0A8J2S4N9_9CRUS</name>
<dbReference type="Pfam" id="PF04588">
    <property type="entry name" value="HIG_1_N"/>
    <property type="match status" value="1"/>
</dbReference>
<dbReference type="Gene3D" id="6.10.140.1320">
    <property type="match status" value="1"/>
</dbReference>
<keyword evidence="4" id="KW-0496">Mitochondrion</keyword>
<evidence type="ECO:0000256" key="3">
    <source>
        <dbReference type="ARBA" id="ARBA00022989"/>
    </source>
</evidence>
<dbReference type="AlphaFoldDB" id="A0A8J2S4N9"/>
<dbReference type="OrthoDB" id="10003563at2759"/>
<keyword evidence="10" id="KW-1185">Reference proteome</keyword>